<dbReference type="SUPFAM" id="SSF55424">
    <property type="entry name" value="FAD/NAD-linked reductases, dimerisation (C-terminal) domain"/>
    <property type="match status" value="1"/>
</dbReference>
<evidence type="ECO:0000256" key="6">
    <source>
        <dbReference type="ARBA" id="ARBA00023284"/>
    </source>
</evidence>
<dbReference type="SUPFAM" id="SSF51905">
    <property type="entry name" value="FAD/NAD(P)-binding domain"/>
    <property type="match status" value="2"/>
</dbReference>
<dbReference type="InterPro" id="IPR023753">
    <property type="entry name" value="FAD/NAD-binding_dom"/>
</dbReference>
<dbReference type="GO" id="GO:0016491">
    <property type="term" value="F:oxidoreductase activity"/>
    <property type="evidence" value="ECO:0007669"/>
    <property type="project" value="UniProtKB-KW"/>
</dbReference>
<dbReference type="RefSeq" id="WP_075623446.1">
    <property type="nucleotide sequence ID" value="NZ_CP015607.1"/>
</dbReference>
<evidence type="ECO:0000256" key="4">
    <source>
        <dbReference type="ARBA" id="ARBA00022827"/>
    </source>
</evidence>
<dbReference type="InterPro" id="IPR036188">
    <property type="entry name" value="FAD/NAD-bd_sf"/>
</dbReference>
<evidence type="ECO:0000256" key="5">
    <source>
        <dbReference type="ARBA" id="ARBA00023002"/>
    </source>
</evidence>
<evidence type="ECO:0000259" key="7">
    <source>
        <dbReference type="Pfam" id="PF02852"/>
    </source>
</evidence>
<dbReference type="InterPro" id="IPR016156">
    <property type="entry name" value="FAD/NAD-linked_Rdtase_dimer_sf"/>
</dbReference>
<comment type="cofactor">
    <cofactor evidence="1">
        <name>FAD</name>
        <dbReference type="ChEBI" id="CHEBI:57692"/>
    </cofactor>
</comment>
<dbReference type="PRINTS" id="PR00368">
    <property type="entry name" value="FADPNR"/>
</dbReference>
<dbReference type="PRINTS" id="PR00411">
    <property type="entry name" value="PNDRDTASEI"/>
</dbReference>
<dbReference type="EMBL" id="CP015607">
    <property type="protein sequence ID" value="APT47844.1"/>
    <property type="molecule type" value="Genomic_DNA"/>
</dbReference>
<dbReference type="AlphaFoldDB" id="A0A1L6ZMV2"/>
<organism evidence="9 10">
    <name type="scientific">Bacillus safensis</name>
    <dbReference type="NCBI Taxonomy" id="561879"/>
    <lineage>
        <taxon>Bacteria</taxon>
        <taxon>Bacillati</taxon>
        <taxon>Bacillota</taxon>
        <taxon>Bacilli</taxon>
        <taxon>Bacillales</taxon>
        <taxon>Bacillaceae</taxon>
        <taxon>Bacillus</taxon>
    </lineage>
</organism>
<dbReference type="Proteomes" id="UP000185426">
    <property type="component" value="Chromosome"/>
</dbReference>
<evidence type="ECO:0000313" key="10">
    <source>
        <dbReference type="Proteomes" id="UP000185426"/>
    </source>
</evidence>
<dbReference type="PANTHER" id="PTHR43429">
    <property type="entry name" value="PYRIDINE NUCLEOTIDE-DISULFIDE OXIDOREDUCTASE DOMAIN-CONTAINING"/>
    <property type="match status" value="1"/>
</dbReference>
<feature type="domain" description="FAD/NAD(P)-binding" evidence="8">
    <location>
        <begin position="1"/>
        <end position="293"/>
    </location>
</feature>
<comment type="similarity">
    <text evidence="2">Belongs to the class-III pyridine nucleotide-disulfide oxidoreductase family.</text>
</comment>
<keyword evidence="4" id="KW-0274">FAD</keyword>
<keyword evidence="6" id="KW-0676">Redox-active center</keyword>
<gene>
    <name evidence="9" type="ORF">BSA145_19425</name>
</gene>
<keyword evidence="5" id="KW-0560">Oxidoreductase</keyword>
<dbReference type="Pfam" id="PF02852">
    <property type="entry name" value="Pyr_redox_dim"/>
    <property type="match status" value="1"/>
</dbReference>
<reference evidence="9 10" key="1">
    <citation type="submission" date="2016-05" db="EMBL/GenBank/DDBJ databases">
        <title>Complete Genome and Methylome Analysis of Psychrotrophic Bacterial Isolates from Antarctic Lake Untersee.</title>
        <authorList>
            <person name="Fomenkov A."/>
            <person name="Akimov V.N."/>
            <person name="Vasilyeva L.V."/>
            <person name="Andersen D."/>
            <person name="Vincze T."/>
            <person name="Roberts R.J."/>
        </authorList>
    </citation>
    <scope>NUCLEOTIDE SEQUENCE [LARGE SCALE GENOMIC DNA]</scope>
    <source>
        <strain evidence="9 10">U14-5</strain>
    </source>
</reference>
<dbReference type="Pfam" id="PF07992">
    <property type="entry name" value="Pyr_redox_2"/>
    <property type="match status" value="1"/>
</dbReference>
<dbReference type="InterPro" id="IPR004099">
    <property type="entry name" value="Pyr_nucl-diS_OxRdtase_dimer"/>
</dbReference>
<protein>
    <submittedName>
        <fullName evidence="9">NADH dehydrogenase</fullName>
    </submittedName>
</protein>
<evidence type="ECO:0000313" key="9">
    <source>
        <dbReference type="EMBL" id="APT47844.1"/>
    </source>
</evidence>
<keyword evidence="3" id="KW-0285">Flavoprotein</keyword>
<evidence type="ECO:0000256" key="3">
    <source>
        <dbReference type="ARBA" id="ARBA00022630"/>
    </source>
</evidence>
<evidence type="ECO:0000256" key="1">
    <source>
        <dbReference type="ARBA" id="ARBA00001974"/>
    </source>
</evidence>
<accession>A0A1L6ZMV2</accession>
<dbReference type="InterPro" id="IPR050260">
    <property type="entry name" value="FAD-bd_OxRdtase"/>
</dbReference>
<evidence type="ECO:0000259" key="8">
    <source>
        <dbReference type="Pfam" id="PF07992"/>
    </source>
</evidence>
<evidence type="ECO:0000256" key="2">
    <source>
        <dbReference type="ARBA" id="ARBA00009130"/>
    </source>
</evidence>
<sequence length="442" mass="48554">MKYVMIGGDAAGMSCAMQIYREDPDAYIVAFEKGEIFSYGQCGLPYLIGGLIDDHRKLIARSAETFREKYGIDARCLHEVTSIDPEQKTVSGHHTKTKEPFTESYDRLLIATGASPVTLNLDSQPLEGVHVLKTIPHALSILEHLEKDITHVTIIGGGYIGLEMAENLKTLGKNVHIIQRGEALGPGFDSDMAKHLKEEADAKGIHVSLGETVQQLEGKSHVTAVITDKQTIQTDMVIMAIGVTPQTSFLHHTGIKRLQNGAIAVNQYMQTNIKDIYAAGDCAATYHRIKKSLDYIPLGTTANKQGRIAGFHMTGTNRAFQGVTGTAVMKFMDVTAGRTGLSEKEAKEADIPFSVITIDSTDHAKYYPEAQKMKVKLIYRSDDHTLLGAQIIGRNGVDKRIDIVAAALYQELTITDLEDLDISYAPPFNSVWDPLQQAARRI</sequence>
<feature type="domain" description="Pyridine nucleotide-disulphide oxidoreductase dimerisation" evidence="7">
    <location>
        <begin position="328"/>
        <end position="431"/>
    </location>
</feature>
<dbReference type="PANTHER" id="PTHR43429:SF1">
    <property type="entry name" value="NAD(P)H SULFUR OXIDOREDUCTASE (COA-DEPENDENT)"/>
    <property type="match status" value="1"/>
</dbReference>
<proteinExistence type="inferred from homology"/>
<dbReference type="NCBIfam" id="NF007123">
    <property type="entry name" value="PRK09564.1"/>
    <property type="match status" value="1"/>
</dbReference>
<name>A0A1L6ZMV2_BACIA</name>
<dbReference type="Gene3D" id="3.50.50.60">
    <property type="entry name" value="FAD/NAD(P)-binding domain"/>
    <property type="match status" value="2"/>
</dbReference>